<sequence>MGLIPGVGAICNGEYLKAFVHVLIFGFLVSLAGSSKVGSFEPLFGIMTAAFFFYMPLQAFHTAKRNVLRAAGLQVKDPTTGKQEENLWTGVILTLMGCLLFVNEWVEGFLEGALKFWPVVLIGFGAYKIREHFHKERLLGVVEK</sequence>
<organism evidence="2">
    <name type="scientific">uncultured marine bacterium PPT_M2</name>
    <dbReference type="NCBI Taxonomy" id="1381397"/>
    <lineage>
        <taxon>Bacteria</taxon>
        <taxon>environmental samples</taxon>
    </lineage>
</organism>
<name>A0A067XRC6_9BACT</name>
<keyword evidence="1" id="KW-1133">Transmembrane helix</keyword>
<keyword evidence="1" id="KW-0812">Transmembrane</keyword>
<dbReference type="EMBL" id="KC770996">
    <property type="protein sequence ID" value="AGT45830.1"/>
    <property type="molecule type" value="Genomic_DNA"/>
</dbReference>
<proteinExistence type="predicted"/>
<dbReference type="AlphaFoldDB" id="A0A067XRC6"/>
<gene>
    <name evidence="2" type="ORF">PPT_M2_22</name>
</gene>
<reference evidence="2" key="1">
    <citation type="submission" date="2013-03" db="EMBL/GenBank/DDBJ databases">
        <authorList>
            <person name="Tan H."/>
            <person name="Mooij M.J."/>
            <person name="Barret M."/>
            <person name="O'Gara F."/>
        </authorList>
    </citation>
    <scope>NUCLEOTIDE SEQUENCE</scope>
</reference>
<feature type="transmembrane region" description="Helical" evidence="1">
    <location>
        <begin position="18"/>
        <end position="37"/>
    </location>
</feature>
<accession>A0A067XRC6</accession>
<keyword evidence="1" id="KW-0472">Membrane</keyword>
<evidence type="ECO:0008006" key="3">
    <source>
        <dbReference type="Google" id="ProtNLM"/>
    </source>
</evidence>
<evidence type="ECO:0000256" key="1">
    <source>
        <dbReference type="SAM" id="Phobius"/>
    </source>
</evidence>
<protein>
    <recommendedName>
        <fullName evidence="3">DUF5668 domain-containing protein</fullName>
    </recommendedName>
</protein>
<evidence type="ECO:0000313" key="2">
    <source>
        <dbReference type="EMBL" id="AGT45830.1"/>
    </source>
</evidence>
<feature type="transmembrane region" description="Helical" evidence="1">
    <location>
        <begin position="43"/>
        <end position="60"/>
    </location>
</feature>